<feature type="domain" description="Reverse transcriptase Ty1/copia-type" evidence="3">
    <location>
        <begin position="244"/>
        <end position="313"/>
    </location>
</feature>
<dbReference type="Proteomes" id="UP001151760">
    <property type="component" value="Unassembled WGS sequence"/>
</dbReference>
<proteinExistence type="predicted"/>
<dbReference type="InterPro" id="IPR039537">
    <property type="entry name" value="Retrotran_Ty1/copia-like"/>
</dbReference>
<gene>
    <name evidence="4" type="ORF">Tco_1112918</name>
</gene>
<comment type="caution">
    <text evidence="4">The sequence shown here is derived from an EMBL/GenBank/DDBJ whole genome shotgun (WGS) entry which is preliminary data.</text>
</comment>
<protein>
    <submittedName>
        <fullName evidence="4">Zinc finger, CCHC-type containing protein</fullName>
    </submittedName>
</protein>
<evidence type="ECO:0000313" key="5">
    <source>
        <dbReference type="Proteomes" id="UP001151760"/>
    </source>
</evidence>
<evidence type="ECO:0000256" key="1">
    <source>
        <dbReference type="ARBA" id="ARBA00022723"/>
    </source>
</evidence>
<dbReference type="EMBL" id="BQNB010021075">
    <property type="protein sequence ID" value="GJU02580.1"/>
    <property type="molecule type" value="Genomic_DNA"/>
</dbReference>
<sequence length="369" mass="42072">MSKDGLIPAFNMDTEKCNTCMPTKITKKPFQNVKRETKVLELIHSDLCDLHATLSLGNKKYFVTFIDDASRPDRGVSDMDNSSIFISAVLSLSCYLLNRVPNKRNKAVVGLPDPKLKTLGERCIECIFVGYWSLKTEEVVHQPEPELRKSKRDKTPKDFGPEFQLYLIEETSDEVSDQHSYCFNVEDDPKKFDEAMKSQDVAFWKEAINDEMDSIMGNNTWVLADLPPGCKPLGFKWIFKKIKVARISAIRLLIAMASIHNLIIHQMDVKTTFLNGELDEEVYMNQPQGFIMPGNENKVCKLIKSLYGLKQVDLTKEFLSSRFSMKDMGEADVIMVDKKLSSKLVNLGHSLANNSEGTKELRRKPWNKD</sequence>
<accession>A0ABQ5IQP3</accession>
<dbReference type="Pfam" id="PF07727">
    <property type="entry name" value="RVT_2"/>
    <property type="match status" value="1"/>
</dbReference>
<dbReference type="PANTHER" id="PTHR42648">
    <property type="entry name" value="TRANSPOSASE, PUTATIVE-RELATED"/>
    <property type="match status" value="1"/>
</dbReference>
<evidence type="ECO:0000256" key="2">
    <source>
        <dbReference type="ARBA" id="ARBA00022801"/>
    </source>
</evidence>
<dbReference type="InterPro" id="IPR013103">
    <property type="entry name" value="RVT_2"/>
</dbReference>
<dbReference type="PANTHER" id="PTHR42648:SF30">
    <property type="entry name" value="RIBONUCLEASE H-LIKE DOMAIN, GAG-PRE-INTEGRASE DOMAIN PROTEIN-RELATED"/>
    <property type="match status" value="1"/>
</dbReference>
<reference evidence="4" key="2">
    <citation type="submission" date="2022-01" db="EMBL/GenBank/DDBJ databases">
        <authorList>
            <person name="Yamashiro T."/>
            <person name="Shiraishi A."/>
            <person name="Satake H."/>
            <person name="Nakayama K."/>
        </authorList>
    </citation>
    <scope>NUCLEOTIDE SEQUENCE</scope>
</reference>
<evidence type="ECO:0000259" key="3">
    <source>
        <dbReference type="Pfam" id="PF07727"/>
    </source>
</evidence>
<reference evidence="4" key="1">
    <citation type="journal article" date="2022" name="Int. J. Mol. Sci.">
        <title>Draft Genome of Tanacetum Coccineum: Genomic Comparison of Closely Related Tanacetum-Family Plants.</title>
        <authorList>
            <person name="Yamashiro T."/>
            <person name="Shiraishi A."/>
            <person name="Nakayama K."/>
            <person name="Satake H."/>
        </authorList>
    </citation>
    <scope>NUCLEOTIDE SEQUENCE</scope>
</reference>
<organism evidence="4 5">
    <name type="scientific">Tanacetum coccineum</name>
    <dbReference type="NCBI Taxonomy" id="301880"/>
    <lineage>
        <taxon>Eukaryota</taxon>
        <taxon>Viridiplantae</taxon>
        <taxon>Streptophyta</taxon>
        <taxon>Embryophyta</taxon>
        <taxon>Tracheophyta</taxon>
        <taxon>Spermatophyta</taxon>
        <taxon>Magnoliopsida</taxon>
        <taxon>eudicotyledons</taxon>
        <taxon>Gunneridae</taxon>
        <taxon>Pentapetalae</taxon>
        <taxon>asterids</taxon>
        <taxon>campanulids</taxon>
        <taxon>Asterales</taxon>
        <taxon>Asteraceae</taxon>
        <taxon>Asteroideae</taxon>
        <taxon>Anthemideae</taxon>
        <taxon>Anthemidinae</taxon>
        <taxon>Tanacetum</taxon>
    </lineage>
</organism>
<keyword evidence="5" id="KW-1185">Reference proteome</keyword>
<keyword evidence="2" id="KW-0378">Hydrolase</keyword>
<evidence type="ECO:0000313" key="4">
    <source>
        <dbReference type="EMBL" id="GJU02580.1"/>
    </source>
</evidence>
<keyword evidence="1" id="KW-0479">Metal-binding</keyword>
<name>A0ABQ5IQP3_9ASTR</name>